<keyword evidence="3" id="KW-0560">Oxidoreductase</keyword>
<comment type="caution">
    <text evidence="6">The sequence shown here is derived from an EMBL/GenBank/DDBJ whole genome shotgun (WGS) entry which is preliminary data.</text>
</comment>
<reference evidence="6 7" key="1">
    <citation type="journal article" date="2017" name="Mol. Plant">
        <title>The Genome of Medicinal Plant Macleaya cordata Provides New Insights into Benzylisoquinoline Alkaloids Metabolism.</title>
        <authorList>
            <person name="Liu X."/>
            <person name="Liu Y."/>
            <person name="Huang P."/>
            <person name="Ma Y."/>
            <person name="Qing Z."/>
            <person name="Tang Q."/>
            <person name="Cao H."/>
            <person name="Cheng P."/>
            <person name="Zheng Y."/>
            <person name="Yuan Z."/>
            <person name="Zhou Y."/>
            <person name="Liu J."/>
            <person name="Tang Z."/>
            <person name="Zhuo Y."/>
            <person name="Zhang Y."/>
            <person name="Yu L."/>
            <person name="Huang J."/>
            <person name="Yang P."/>
            <person name="Peng Q."/>
            <person name="Zhang J."/>
            <person name="Jiang W."/>
            <person name="Zhang Z."/>
            <person name="Lin K."/>
            <person name="Ro D.K."/>
            <person name="Chen X."/>
            <person name="Xiong X."/>
            <person name="Shang Y."/>
            <person name="Huang S."/>
            <person name="Zeng J."/>
        </authorList>
    </citation>
    <scope>NUCLEOTIDE SEQUENCE [LARGE SCALE GENOMIC DNA]</scope>
    <source>
        <strain evidence="7">cv. BLH2017</strain>
        <tissue evidence="6">Root</tissue>
    </source>
</reference>
<dbReference type="Pfam" id="PF03055">
    <property type="entry name" value="RPE65"/>
    <property type="match status" value="1"/>
</dbReference>
<name>A0A200RC73_MACCD</name>
<dbReference type="Proteomes" id="UP000195402">
    <property type="component" value="Unassembled WGS sequence"/>
</dbReference>
<proteinExistence type="inferred from homology"/>
<keyword evidence="2 5" id="KW-0479">Metal-binding</keyword>
<organism evidence="6 7">
    <name type="scientific">Macleaya cordata</name>
    <name type="common">Five-seeded plume-poppy</name>
    <name type="synonym">Bocconia cordata</name>
    <dbReference type="NCBI Taxonomy" id="56857"/>
    <lineage>
        <taxon>Eukaryota</taxon>
        <taxon>Viridiplantae</taxon>
        <taxon>Streptophyta</taxon>
        <taxon>Embryophyta</taxon>
        <taxon>Tracheophyta</taxon>
        <taxon>Spermatophyta</taxon>
        <taxon>Magnoliopsida</taxon>
        <taxon>Ranunculales</taxon>
        <taxon>Papaveraceae</taxon>
        <taxon>Papaveroideae</taxon>
        <taxon>Macleaya</taxon>
    </lineage>
</organism>
<dbReference type="STRING" id="56857.A0A200RC73"/>
<comment type="similarity">
    <text evidence="1">Belongs to the carotenoid oxygenase family.</text>
</comment>
<protein>
    <submittedName>
        <fullName evidence="6">Carotenoid oxygenase</fullName>
    </submittedName>
</protein>
<dbReference type="PANTHER" id="PTHR10543:SF142">
    <property type="entry name" value="OS06G0162550 PROTEIN"/>
    <property type="match status" value="1"/>
</dbReference>
<dbReference type="GO" id="GO:0010436">
    <property type="term" value="F:carotenoid dioxygenase activity"/>
    <property type="evidence" value="ECO:0007669"/>
    <property type="project" value="TreeGrafter"/>
</dbReference>
<evidence type="ECO:0000256" key="4">
    <source>
        <dbReference type="ARBA" id="ARBA00023004"/>
    </source>
</evidence>
<dbReference type="PANTHER" id="PTHR10543">
    <property type="entry name" value="BETA-CAROTENE DIOXYGENASE"/>
    <property type="match status" value="1"/>
</dbReference>
<dbReference type="GO" id="GO:0009570">
    <property type="term" value="C:chloroplast stroma"/>
    <property type="evidence" value="ECO:0007669"/>
    <property type="project" value="TreeGrafter"/>
</dbReference>
<accession>A0A200RC73</accession>
<dbReference type="InterPro" id="IPR004294">
    <property type="entry name" value="Carotenoid_Oase"/>
</dbReference>
<sequence length="557" mass="62092">MALSTSCLAFHQVVVVVNGSVRKPLISPNFDLLTTSLASTVKSNFAPVQEIGDAVNIVNIEGNIPVDFPNGIYIRNGPNPVFGGLKSTISVFGKSSHTWVEGEGMVHALNLIKDGHGSWIVSYKNRYVETETLKLEMQRNKLCFLPAVEGDTPAILAAYVLNLLRVGKVNKFISNTNIFEHSRKFYAIAENHLPQEIDINTLGTFGSWDVNGAWNDRPFTSHPKKAPGTGELIITGVDALKPYFVLGVISADGKKLVHKVDLKFNRSSLCHDMGVTQKYNVIIDSPLSISINRLLRGGSILKYDKEGYARIGVMPRYGDANSVLWFQMEPHCTLHILNCFEDGDEEVVVRGCKARESIIPGPEFGLNKFEWFSRGFKPICSSEKEEEEDGFLFTRLYEWRLNMKTGGIKQRYLTGTSFSLDFPFINLNFVGIKNKYGYVQVVDSISSSDCGNINFLQFPYLHFEQKESQSGSGFEAIKVEYHKLGKNTFCSGAAFVPNPEPGSEEDDGWIISYVHNEDTNISQVHIIDAKKFESEPVAKITLPQRVPYGFHGTFASI</sequence>
<evidence type="ECO:0000256" key="1">
    <source>
        <dbReference type="ARBA" id="ARBA00006787"/>
    </source>
</evidence>
<evidence type="ECO:0000313" key="7">
    <source>
        <dbReference type="Proteomes" id="UP000195402"/>
    </source>
</evidence>
<dbReference type="EMBL" id="MVGT01000143">
    <property type="protein sequence ID" value="OVA20276.1"/>
    <property type="molecule type" value="Genomic_DNA"/>
</dbReference>
<dbReference type="OMA" id="IGVTKMY"/>
<feature type="binding site" evidence="5">
    <location>
        <position position="271"/>
    </location>
    <ligand>
        <name>Fe cation</name>
        <dbReference type="ChEBI" id="CHEBI:24875"/>
        <note>catalytic</note>
    </ligand>
</feature>
<comment type="cofactor">
    <cofactor evidence="5">
        <name>Fe(2+)</name>
        <dbReference type="ChEBI" id="CHEBI:29033"/>
    </cofactor>
    <text evidence="5">Binds 1 Fe(2+) ion per subunit.</text>
</comment>
<evidence type="ECO:0000313" key="6">
    <source>
        <dbReference type="EMBL" id="OVA20276.1"/>
    </source>
</evidence>
<gene>
    <name evidence="6" type="ORF">BVC80_157g76</name>
</gene>
<dbReference type="OrthoDB" id="1069523at2759"/>
<keyword evidence="7" id="KW-1185">Reference proteome</keyword>
<feature type="binding site" evidence="5">
    <location>
        <position position="335"/>
    </location>
    <ligand>
        <name>Fe cation</name>
        <dbReference type="ChEBI" id="CHEBI:24875"/>
        <note>catalytic</note>
    </ligand>
</feature>
<dbReference type="InParanoid" id="A0A200RC73"/>
<evidence type="ECO:0000256" key="5">
    <source>
        <dbReference type="PIRSR" id="PIRSR604294-1"/>
    </source>
</evidence>
<keyword evidence="4 5" id="KW-0408">Iron</keyword>
<feature type="binding site" evidence="5">
    <location>
        <position position="222"/>
    </location>
    <ligand>
        <name>Fe cation</name>
        <dbReference type="ChEBI" id="CHEBI:24875"/>
        <note>catalytic</note>
    </ligand>
</feature>
<evidence type="ECO:0000256" key="2">
    <source>
        <dbReference type="ARBA" id="ARBA00022723"/>
    </source>
</evidence>
<evidence type="ECO:0000256" key="3">
    <source>
        <dbReference type="ARBA" id="ARBA00022964"/>
    </source>
</evidence>
<dbReference type="GO" id="GO:0046872">
    <property type="term" value="F:metal ion binding"/>
    <property type="evidence" value="ECO:0007669"/>
    <property type="project" value="UniProtKB-KW"/>
</dbReference>
<keyword evidence="3" id="KW-0223">Dioxygenase</keyword>
<dbReference type="GO" id="GO:0016121">
    <property type="term" value="P:carotene catabolic process"/>
    <property type="evidence" value="ECO:0007669"/>
    <property type="project" value="TreeGrafter"/>
</dbReference>
<dbReference type="AlphaFoldDB" id="A0A200RC73"/>
<feature type="binding site" evidence="5">
    <location>
        <position position="551"/>
    </location>
    <ligand>
        <name>Fe cation</name>
        <dbReference type="ChEBI" id="CHEBI:24875"/>
        <note>catalytic</note>
    </ligand>
</feature>